<proteinExistence type="predicted"/>
<evidence type="ECO:0000313" key="3">
    <source>
        <dbReference type="Proteomes" id="UP000515811"/>
    </source>
</evidence>
<dbReference type="RefSeq" id="WP_187595973.1">
    <property type="nucleotide sequence ID" value="NZ_CP060714.1"/>
</dbReference>
<reference evidence="2 3" key="1">
    <citation type="submission" date="2020-08" db="EMBL/GenBank/DDBJ databases">
        <title>Genome sequence of Diaphorobacter ruginosibacter DSM 27467T.</title>
        <authorList>
            <person name="Hyun D.-W."/>
            <person name="Bae J.-W."/>
        </authorList>
    </citation>
    <scope>NUCLEOTIDE SEQUENCE [LARGE SCALE GENOMIC DNA]</scope>
    <source>
        <strain evidence="2 3">DSM 27467</strain>
    </source>
</reference>
<keyword evidence="3" id="KW-1185">Reference proteome</keyword>
<dbReference type="EMBL" id="CP060714">
    <property type="protein sequence ID" value="QNN55700.1"/>
    <property type="molecule type" value="Genomic_DNA"/>
</dbReference>
<protein>
    <submittedName>
        <fullName evidence="2">Uncharacterized protein</fullName>
    </submittedName>
</protein>
<feature type="region of interest" description="Disordered" evidence="1">
    <location>
        <begin position="1"/>
        <end position="40"/>
    </location>
</feature>
<evidence type="ECO:0000256" key="1">
    <source>
        <dbReference type="SAM" id="MobiDB-lite"/>
    </source>
</evidence>
<evidence type="ECO:0000313" key="2">
    <source>
        <dbReference type="EMBL" id="QNN55700.1"/>
    </source>
</evidence>
<dbReference type="KEGG" id="drg:H9K76_13785"/>
<organism evidence="2 3">
    <name type="scientific">Diaphorobacter ruginosibacter</name>
    <dbReference type="NCBI Taxonomy" id="1715720"/>
    <lineage>
        <taxon>Bacteria</taxon>
        <taxon>Pseudomonadati</taxon>
        <taxon>Pseudomonadota</taxon>
        <taxon>Betaproteobacteria</taxon>
        <taxon>Burkholderiales</taxon>
        <taxon>Comamonadaceae</taxon>
        <taxon>Diaphorobacter</taxon>
    </lineage>
</organism>
<name>A0A7G9RJC5_9BURK</name>
<accession>A0A7G9RJC5</accession>
<dbReference type="AlphaFoldDB" id="A0A7G9RJC5"/>
<feature type="compositionally biased region" description="Polar residues" evidence="1">
    <location>
        <begin position="18"/>
        <end position="31"/>
    </location>
</feature>
<dbReference type="Proteomes" id="UP000515811">
    <property type="component" value="Chromosome"/>
</dbReference>
<gene>
    <name evidence="2" type="ORF">H9K76_13785</name>
</gene>
<sequence length="210" mass="22784">MANRSFSYEEAFGPSPSKPKSNTPVEKQTFSYEDAFSPPAESRSRSIGAALNDTVIEVANAAAGGLSSAANFLLPGNSLSKFVDKNIVEDGESTQSVLIKAGKQKFRTEMENAKGVGDEVAAIGNYVVNTPCWPRVRPLVLLSFRARRSRVEVRSRGVGADANAVTRAQGRAGWRSCGRRGHGRRRCCWHCARAREQGGRHGRAGSFRRA</sequence>